<evidence type="ECO:0000313" key="5">
    <source>
        <dbReference type="Proteomes" id="UP000190080"/>
    </source>
</evidence>
<dbReference type="NCBIfam" id="TIGR01215">
    <property type="entry name" value="minE"/>
    <property type="match status" value="1"/>
</dbReference>
<comment type="function">
    <text evidence="2 3">Prevents the cell division inhibition by proteins MinC and MinD at internal division sites while permitting inhibition at polar sites. This ensures cell division at the proper site by restricting the formation of a division septum at the midpoint of the long axis of the cell.</text>
</comment>
<comment type="similarity">
    <text evidence="1 3">Belongs to the MinE family.</text>
</comment>
<name>A0A1V4IUM8_9CLOT</name>
<reference evidence="4 5" key="1">
    <citation type="submission" date="2017-03" db="EMBL/GenBank/DDBJ databases">
        <title>Genome sequence of Clostridium oryzae DSM 28571.</title>
        <authorList>
            <person name="Poehlein A."/>
            <person name="Daniel R."/>
        </authorList>
    </citation>
    <scope>NUCLEOTIDE SEQUENCE [LARGE SCALE GENOMIC DNA]</scope>
    <source>
        <strain evidence="4 5">DSM 28571</strain>
    </source>
</reference>
<keyword evidence="3 4" id="KW-0132">Cell division</keyword>
<dbReference type="HAMAP" id="MF_00262">
    <property type="entry name" value="MinE"/>
    <property type="match status" value="1"/>
</dbReference>
<evidence type="ECO:0000256" key="1">
    <source>
        <dbReference type="ARBA" id="ARBA00008168"/>
    </source>
</evidence>
<dbReference type="NCBIfam" id="NF001422">
    <property type="entry name" value="PRK00296.1"/>
    <property type="match status" value="1"/>
</dbReference>
<sequence length="89" mass="10076">MDLLKMLGINRTSSKDIAKDRLRLILINDRAALSPDVIDNIKREILDVISKYVEIDNSEVEIELTKTNEDNGNFPALVANIPIRKAKSR</sequence>
<dbReference type="AlphaFoldDB" id="A0A1V4IUM8"/>
<gene>
    <name evidence="3 4" type="primary">minE</name>
    <name evidence="4" type="ORF">CLORY_09420</name>
</gene>
<evidence type="ECO:0000313" key="4">
    <source>
        <dbReference type="EMBL" id="OPJ63758.1"/>
    </source>
</evidence>
<proteinExistence type="inferred from homology"/>
<dbReference type="Gene3D" id="3.30.1070.10">
    <property type="entry name" value="Cell division topological specificity factor MinE"/>
    <property type="match status" value="1"/>
</dbReference>
<dbReference type="InterPro" id="IPR036707">
    <property type="entry name" value="MinE_sf"/>
</dbReference>
<dbReference type="GO" id="GO:0032955">
    <property type="term" value="P:regulation of division septum assembly"/>
    <property type="evidence" value="ECO:0007669"/>
    <property type="project" value="InterPro"/>
</dbReference>
<dbReference type="GO" id="GO:0051301">
    <property type="term" value="P:cell division"/>
    <property type="evidence" value="ECO:0007669"/>
    <property type="project" value="UniProtKB-KW"/>
</dbReference>
<evidence type="ECO:0000256" key="3">
    <source>
        <dbReference type="HAMAP-Rule" id="MF_00262"/>
    </source>
</evidence>
<dbReference type="RefSeq" id="WP_207652169.1">
    <property type="nucleotide sequence ID" value="NZ_MZGV01000007.1"/>
</dbReference>
<dbReference type="InterPro" id="IPR005527">
    <property type="entry name" value="MinE"/>
</dbReference>
<keyword evidence="3" id="KW-0131">Cell cycle</keyword>
<accession>A0A1V4IUM8</accession>
<comment type="caution">
    <text evidence="4">The sequence shown here is derived from an EMBL/GenBank/DDBJ whole genome shotgun (WGS) entry which is preliminary data.</text>
</comment>
<dbReference type="Pfam" id="PF03776">
    <property type="entry name" value="MinE"/>
    <property type="match status" value="1"/>
</dbReference>
<dbReference type="Proteomes" id="UP000190080">
    <property type="component" value="Unassembled WGS sequence"/>
</dbReference>
<dbReference type="STRING" id="1450648.CLORY_09420"/>
<evidence type="ECO:0000256" key="2">
    <source>
        <dbReference type="ARBA" id="ARBA00025265"/>
    </source>
</evidence>
<keyword evidence="5" id="KW-1185">Reference proteome</keyword>
<dbReference type="EMBL" id="MZGV01000007">
    <property type="protein sequence ID" value="OPJ63758.1"/>
    <property type="molecule type" value="Genomic_DNA"/>
</dbReference>
<protein>
    <recommendedName>
        <fullName evidence="3">Cell division topological specificity factor</fullName>
    </recommendedName>
</protein>
<dbReference type="SUPFAM" id="SSF55229">
    <property type="entry name" value="Cell division protein MinE topological specificity domain"/>
    <property type="match status" value="1"/>
</dbReference>
<organism evidence="4 5">
    <name type="scientific">Clostridium oryzae</name>
    <dbReference type="NCBI Taxonomy" id="1450648"/>
    <lineage>
        <taxon>Bacteria</taxon>
        <taxon>Bacillati</taxon>
        <taxon>Bacillota</taxon>
        <taxon>Clostridia</taxon>
        <taxon>Eubacteriales</taxon>
        <taxon>Clostridiaceae</taxon>
        <taxon>Clostridium</taxon>
    </lineage>
</organism>